<keyword evidence="4 7" id="KW-0560">Oxidoreductase</keyword>
<comment type="catalytic activity">
    <reaction evidence="6">
        <text>a (3R)-hydroxyacyl-[ACP] + NADP(+) = a 3-oxoacyl-[ACP] + NADPH + H(+)</text>
        <dbReference type="Rhea" id="RHEA:17397"/>
        <dbReference type="Rhea" id="RHEA-COMP:9916"/>
        <dbReference type="Rhea" id="RHEA-COMP:9945"/>
        <dbReference type="ChEBI" id="CHEBI:15378"/>
        <dbReference type="ChEBI" id="CHEBI:57783"/>
        <dbReference type="ChEBI" id="CHEBI:58349"/>
        <dbReference type="ChEBI" id="CHEBI:78776"/>
        <dbReference type="ChEBI" id="CHEBI:78827"/>
        <dbReference type="EC" id="1.1.1.100"/>
    </reaction>
    <physiologicalReaction direction="right-to-left" evidence="6">
        <dbReference type="Rhea" id="RHEA:17399"/>
    </physiologicalReaction>
</comment>
<accession>A0A448IKQ1</accession>
<sequence length="257" mass="26475">MTAGAVDALVSGASLKGKHAWVTGAGSGIGRASAVALARLGASVSLVGRTAESLHETARLIADHGGVATVRAGDVTDESFVATMMADERVDVLINSAGRNIPARLDEITPQAYESVMAVNVAAVLFVTQQAVARMRYHGEGGSIVSIGSQMGHVGGPNRILYCSSKWALEGMTKALALELAAEGIRVNTVAPTFIHTELTARSLADPEFRDWVLGEIPLGRLGSVDEVAAAVAYLASPASSLTTGTSLLVDGGWTAH</sequence>
<dbReference type="PROSITE" id="PS00061">
    <property type="entry name" value="ADH_SHORT"/>
    <property type="match status" value="1"/>
</dbReference>
<protein>
    <recommendedName>
        <fullName evidence="5">3-oxoacyl-[acyl-carrier-protein] reductase MabA</fullName>
    </recommendedName>
</protein>
<dbReference type="InterPro" id="IPR036291">
    <property type="entry name" value="NAD(P)-bd_dom_sf"/>
</dbReference>
<reference evidence="7 8" key="1">
    <citation type="submission" date="2018-12" db="EMBL/GenBank/DDBJ databases">
        <authorList>
            <consortium name="Pathogen Informatics"/>
        </authorList>
    </citation>
    <scope>NUCLEOTIDE SEQUENCE [LARGE SCALE GENOMIC DNA]</scope>
    <source>
        <strain evidence="7 8">NCTC10437</strain>
    </source>
</reference>
<evidence type="ECO:0000256" key="3">
    <source>
        <dbReference type="ARBA" id="ARBA00022512"/>
    </source>
</evidence>
<dbReference type="FunFam" id="3.40.50.720:FF:000084">
    <property type="entry name" value="Short-chain dehydrogenase reductase"/>
    <property type="match status" value="1"/>
</dbReference>
<evidence type="ECO:0000256" key="2">
    <source>
        <dbReference type="ARBA" id="ARBA00006484"/>
    </source>
</evidence>
<evidence type="ECO:0000256" key="1">
    <source>
        <dbReference type="ARBA" id="ARBA00004191"/>
    </source>
</evidence>
<evidence type="ECO:0000256" key="5">
    <source>
        <dbReference type="ARBA" id="ARBA00040781"/>
    </source>
</evidence>
<dbReference type="CDD" id="cd05233">
    <property type="entry name" value="SDR_c"/>
    <property type="match status" value="1"/>
</dbReference>
<comment type="similarity">
    <text evidence="2">Belongs to the short-chain dehydrogenases/reductases (SDR) family.</text>
</comment>
<evidence type="ECO:0000256" key="6">
    <source>
        <dbReference type="ARBA" id="ARBA00047400"/>
    </source>
</evidence>
<dbReference type="PANTHER" id="PTHR42879:SF2">
    <property type="entry name" value="3-OXOACYL-[ACYL-CARRIER-PROTEIN] REDUCTASE FABG"/>
    <property type="match status" value="1"/>
</dbReference>
<dbReference type="RefSeq" id="WP_197724205.1">
    <property type="nucleotide sequence ID" value="NZ_CVQQ01000036.1"/>
</dbReference>
<dbReference type="STRING" id="1791.GCA_001049355_05705"/>
<proteinExistence type="inferred from homology"/>
<name>A0A448IKQ1_MYCAU</name>
<dbReference type="PRINTS" id="PR00081">
    <property type="entry name" value="GDHRDH"/>
</dbReference>
<keyword evidence="8" id="KW-1185">Reference proteome</keyword>
<dbReference type="InterPro" id="IPR002347">
    <property type="entry name" value="SDR_fam"/>
</dbReference>
<dbReference type="AlphaFoldDB" id="A0A448IKQ1"/>
<dbReference type="PRINTS" id="PR00080">
    <property type="entry name" value="SDRFAMILY"/>
</dbReference>
<dbReference type="Proteomes" id="UP000279306">
    <property type="component" value="Chromosome"/>
</dbReference>
<dbReference type="InterPro" id="IPR050259">
    <property type="entry name" value="SDR"/>
</dbReference>
<dbReference type="PANTHER" id="PTHR42879">
    <property type="entry name" value="3-OXOACYL-(ACYL-CARRIER-PROTEIN) REDUCTASE"/>
    <property type="match status" value="1"/>
</dbReference>
<evidence type="ECO:0000313" key="8">
    <source>
        <dbReference type="Proteomes" id="UP000279306"/>
    </source>
</evidence>
<comment type="subcellular location">
    <subcellularLocation>
        <location evidence="1">Secreted</location>
        <location evidence="1">Cell wall</location>
    </subcellularLocation>
</comment>
<evidence type="ECO:0000256" key="4">
    <source>
        <dbReference type="ARBA" id="ARBA00023002"/>
    </source>
</evidence>
<dbReference type="Gene3D" id="3.40.50.720">
    <property type="entry name" value="NAD(P)-binding Rossmann-like Domain"/>
    <property type="match status" value="1"/>
</dbReference>
<organism evidence="7 8">
    <name type="scientific">Mycolicibacterium aurum</name>
    <name type="common">Mycobacterium aurum</name>
    <dbReference type="NCBI Taxonomy" id="1791"/>
    <lineage>
        <taxon>Bacteria</taxon>
        <taxon>Bacillati</taxon>
        <taxon>Actinomycetota</taxon>
        <taxon>Actinomycetes</taxon>
        <taxon>Mycobacteriales</taxon>
        <taxon>Mycobacteriaceae</taxon>
        <taxon>Mycolicibacterium</taxon>
    </lineage>
</organism>
<gene>
    <name evidence="7" type="primary">gno_3</name>
    <name evidence="7" type="ORF">NCTC10437_01645</name>
</gene>
<keyword evidence="3" id="KW-0134">Cell wall</keyword>
<dbReference type="GO" id="GO:0032787">
    <property type="term" value="P:monocarboxylic acid metabolic process"/>
    <property type="evidence" value="ECO:0007669"/>
    <property type="project" value="UniProtKB-ARBA"/>
</dbReference>
<dbReference type="KEGG" id="mauu:NCTC10437_01645"/>
<dbReference type="EMBL" id="LR134356">
    <property type="protein sequence ID" value="VEG52814.1"/>
    <property type="molecule type" value="Genomic_DNA"/>
</dbReference>
<dbReference type="InterPro" id="IPR020904">
    <property type="entry name" value="Sc_DH/Rdtase_CS"/>
</dbReference>
<dbReference type="SUPFAM" id="SSF51735">
    <property type="entry name" value="NAD(P)-binding Rossmann-fold domains"/>
    <property type="match status" value="1"/>
</dbReference>
<dbReference type="Pfam" id="PF13561">
    <property type="entry name" value="adh_short_C2"/>
    <property type="match status" value="1"/>
</dbReference>
<dbReference type="GO" id="GO:0004316">
    <property type="term" value="F:3-oxoacyl-[acyl-carrier-protein] reductase (NADPH) activity"/>
    <property type="evidence" value="ECO:0007669"/>
    <property type="project" value="UniProtKB-EC"/>
</dbReference>
<keyword evidence="3" id="KW-0964">Secreted</keyword>
<evidence type="ECO:0000313" key="7">
    <source>
        <dbReference type="EMBL" id="VEG52814.1"/>
    </source>
</evidence>